<dbReference type="InterPro" id="IPR051478">
    <property type="entry name" value="Beta-lactamase-like_AB/R"/>
</dbReference>
<dbReference type="PANTHER" id="PTHR22935:SF95">
    <property type="entry name" value="BETA-LACTAMASE-LIKE 1-RELATED"/>
    <property type="match status" value="1"/>
</dbReference>
<dbReference type="STRING" id="1095630.A0A2J6T694"/>
<dbReference type="PANTHER" id="PTHR22935">
    <property type="entry name" value="PENICILLIN-BINDING PROTEIN"/>
    <property type="match status" value="1"/>
</dbReference>
<evidence type="ECO:0000313" key="5">
    <source>
        <dbReference type="EMBL" id="PMD58542.1"/>
    </source>
</evidence>
<reference evidence="5 6" key="1">
    <citation type="submission" date="2016-04" db="EMBL/GenBank/DDBJ databases">
        <title>A degradative enzymes factory behind the ericoid mycorrhizal symbiosis.</title>
        <authorList>
            <consortium name="DOE Joint Genome Institute"/>
            <person name="Martino E."/>
            <person name="Morin E."/>
            <person name="Grelet G."/>
            <person name="Kuo A."/>
            <person name="Kohler A."/>
            <person name="Daghino S."/>
            <person name="Barry K."/>
            <person name="Choi C."/>
            <person name="Cichocki N."/>
            <person name="Clum A."/>
            <person name="Copeland A."/>
            <person name="Hainaut M."/>
            <person name="Haridas S."/>
            <person name="Labutti K."/>
            <person name="Lindquist E."/>
            <person name="Lipzen A."/>
            <person name="Khouja H.-R."/>
            <person name="Murat C."/>
            <person name="Ohm R."/>
            <person name="Olson A."/>
            <person name="Spatafora J."/>
            <person name="Veneault-Fourrey C."/>
            <person name="Henrissat B."/>
            <person name="Grigoriev I."/>
            <person name="Martin F."/>
            <person name="Perotto S."/>
        </authorList>
    </citation>
    <scope>NUCLEOTIDE SEQUENCE [LARGE SCALE GENOMIC DNA]</scope>
    <source>
        <strain evidence="5 6">E</strain>
    </source>
</reference>
<keyword evidence="6" id="KW-1185">Reference proteome</keyword>
<name>A0A2J6T694_9HELO</name>
<dbReference type="SUPFAM" id="SSF56601">
    <property type="entry name" value="beta-lactamase/transpeptidase-like"/>
    <property type="match status" value="1"/>
</dbReference>
<dbReference type="InParanoid" id="A0A2J6T694"/>
<feature type="chain" id="PRO_5014332171" evidence="2">
    <location>
        <begin position="26"/>
        <end position="587"/>
    </location>
</feature>
<sequence length="587" mass="62779">MAFLETFPRLFIFFLIFALSTPSHSTLCPPDGPLVPRPTTLYSSPLFAKTSSSLTSTLNSAISGNLTIPWSLPNVSFSIAVVSLSDLSPHSPLWEYHHLATNNVNGTKHVDGDSQYLIGSVSKVFTDLLLLKSGLNMDDPVTKYLPELGGESVIQWEDVTLGALGDHLSGMPGTYGFPEISFLFPIFETLGFPHLPIADFPNCGVIGLNAGCTKQQLLANLKTSRPIAAPNLRPSYSSLAFTLISYALESATGKNYSQLLHDEILSPLNMTNTGISPGNGEKAVIPSTDSSWGSDYGDNAPGGGLYSSTNDLSSLLASILSLSGSPILSRAQALACLKPQTTTSKLNTLVGRPWEIFRTQKLTPKYPHTIDLVTKGGTAIGYQSIVAVIEQYGLGIVVLTAGAQGAEAQEPLFEHVVGEVVEAVEEVARAEAVAYIGKYQNSDAARGGMEIGIDDGPGLVLKKLSRNGTDMLESIRTLFNGIGIGGVKVGNMSSSQLRIYPTDAWREVGGIREEDWRLQFDVEAPGWKSGLKGWSEREQMCTAWIAGGALYYGGEPVDRFVFSREANGGNVVGAKVPSLRLNLTISG</sequence>
<dbReference type="Pfam" id="PF00144">
    <property type="entry name" value="Beta-lactamase"/>
    <property type="match status" value="1"/>
</dbReference>
<keyword evidence="2" id="KW-0732">Signal</keyword>
<feature type="domain" description="Beta-lactamase-like ARB-00930-like C-terminal" evidence="4">
    <location>
        <begin position="431"/>
        <end position="584"/>
    </location>
</feature>
<dbReference type="GeneID" id="36583140"/>
<organism evidence="5 6">
    <name type="scientific">Hyaloscypha bicolor E</name>
    <dbReference type="NCBI Taxonomy" id="1095630"/>
    <lineage>
        <taxon>Eukaryota</taxon>
        <taxon>Fungi</taxon>
        <taxon>Dikarya</taxon>
        <taxon>Ascomycota</taxon>
        <taxon>Pezizomycotina</taxon>
        <taxon>Leotiomycetes</taxon>
        <taxon>Helotiales</taxon>
        <taxon>Hyaloscyphaceae</taxon>
        <taxon>Hyaloscypha</taxon>
        <taxon>Hyaloscypha bicolor</taxon>
    </lineage>
</organism>
<evidence type="ECO:0000256" key="2">
    <source>
        <dbReference type="SAM" id="SignalP"/>
    </source>
</evidence>
<feature type="signal peptide" evidence="2">
    <location>
        <begin position="1"/>
        <end position="25"/>
    </location>
</feature>
<dbReference type="Gene3D" id="3.40.710.10">
    <property type="entry name" value="DD-peptidase/beta-lactamase superfamily"/>
    <property type="match status" value="1"/>
</dbReference>
<evidence type="ECO:0000256" key="1">
    <source>
        <dbReference type="ARBA" id="ARBA00038473"/>
    </source>
</evidence>
<protein>
    <submittedName>
        <fullName evidence="5">Beta-lactamase</fullName>
    </submittedName>
</protein>
<dbReference type="RefSeq" id="XP_024735446.1">
    <property type="nucleotide sequence ID" value="XM_024875060.1"/>
</dbReference>
<evidence type="ECO:0000259" key="3">
    <source>
        <dbReference type="Pfam" id="PF00144"/>
    </source>
</evidence>
<dbReference type="Proteomes" id="UP000235371">
    <property type="component" value="Unassembled WGS sequence"/>
</dbReference>
<dbReference type="EMBL" id="KZ613822">
    <property type="protein sequence ID" value="PMD58542.1"/>
    <property type="molecule type" value="Genomic_DNA"/>
</dbReference>
<evidence type="ECO:0000259" key="4">
    <source>
        <dbReference type="Pfam" id="PF26335"/>
    </source>
</evidence>
<accession>A0A2J6T694</accession>
<evidence type="ECO:0000313" key="6">
    <source>
        <dbReference type="Proteomes" id="UP000235371"/>
    </source>
</evidence>
<gene>
    <name evidence="5" type="ORF">K444DRAFT_532180</name>
</gene>
<dbReference type="InterPro" id="IPR058664">
    <property type="entry name" value="ARB_00930-like_C"/>
</dbReference>
<comment type="similarity">
    <text evidence="1">Belongs to the beta-lactamase family.</text>
</comment>
<dbReference type="InterPro" id="IPR001466">
    <property type="entry name" value="Beta-lactam-related"/>
</dbReference>
<dbReference type="InterPro" id="IPR012338">
    <property type="entry name" value="Beta-lactam/transpept-like"/>
</dbReference>
<proteinExistence type="inferred from homology"/>
<dbReference type="AlphaFoldDB" id="A0A2J6T694"/>
<feature type="domain" description="Beta-lactamase-related" evidence="3">
    <location>
        <begin position="102"/>
        <end position="408"/>
    </location>
</feature>
<dbReference type="OrthoDB" id="10250282at2759"/>
<dbReference type="Pfam" id="PF26335">
    <property type="entry name" value="ARB_00930_C"/>
    <property type="match status" value="1"/>
</dbReference>